<reference evidence="1" key="1">
    <citation type="submission" date="2017-07" db="EMBL/GenBank/DDBJ databases">
        <title>Taro Niue Genome Assembly and Annotation.</title>
        <authorList>
            <person name="Atibalentja N."/>
            <person name="Keating K."/>
            <person name="Fields C.J."/>
        </authorList>
    </citation>
    <scope>NUCLEOTIDE SEQUENCE</scope>
    <source>
        <strain evidence="1">Niue_2</strain>
        <tissue evidence="1">Leaf</tissue>
    </source>
</reference>
<organism evidence="1 2">
    <name type="scientific">Colocasia esculenta</name>
    <name type="common">Wild taro</name>
    <name type="synonym">Arum esculentum</name>
    <dbReference type="NCBI Taxonomy" id="4460"/>
    <lineage>
        <taxon>Eukaryota</taxon>
        <taxon>Viridiplantae</taxon>
        <taxon>Streptophyta</taxon>
        <taxon>Embryophyta</taxon>
        <taxon>Tracheophyta</taxon>
        <taxon>Spermatophyta</taxon>
        <taxon>Magnoliopsida</taxon>
        <taxon>Liliopsida</taxon>
        <taxon>Araceae</taxon>
        <taxon>Aroideae</taxon>
        <taxon>Colocasieae</taxon>
        <taxon>Colocasia</taxon>
    </lineage>
</organism>
<dbReference type="EMBL" id="NMUH01002001">
    <property type="protein sequence ID" value="MQL97097.1"/>
    <property type="molecule type" value="Genomic_DNA"/>
</dbReference>
<sequence>MKRPFVSKASGYDLISRRHLLFVGVGIRCSRFVFVGDGTRRSHSSRSNWRHLQHSTASMDATELHREWVETPTQLWLGRGGICVEDSCCILCLHGDHKRESSRMP</sequence>
<name>A0A843VS59_COLES</name>
<keyword evidence="2" id="KW-1185">Reference proteome</keyword>
<proteinExistence type="predicted"/>
<protein>
    <submittedName>
        <fullName evidence="1">Uncharacterized protein</fullName>
    </submittedName>
</protein>
<gene>
    <name evidence="1" type="ORF">Taro_029787</name>
</gene>
<comment type="caution">
    <text evidence="1">The sequence shown here is derived from an EMBL/GenBank/DDBJ whole genome shotgun (WGS) entry which is preliminary data.</text>
</comment>
<evidence type="ECO:0000313" key="1">
    <source>
        <dbReference type="EMBL" id="MQL97097.1"/>
    </source>
</evidence>
<dbReference type="Proteomes" id="UP000652761">
    <property type="component" value="Unassembled WGS sequence"/>
</dbReference>
<accession>A0A843VS59</accession>
<dbReference type="AlphaFoldDB" id="A0A843VS59"/>
<evidence type="ECO:0000313" key="2">
    <source>
        <dbReference type="Proteomes" id="UP000652761"/>
    </source>
</evidence>